<gene>
    <name evidence="1" type="ORF">Pint_33419</name>
</gene>
<dbReference type="EMBL" id="CM047749">
    <property type="protein sequence ID" value="KAJ0010228.1"/>
    <property type="molecule type" value="Genomic_DNA"/>
</dbReference>
<evidence type="ECO:0000313" key="2">
    <source>
        <dbReference type="Proteomes" id="UP001163603"/>
    </source>
</evidence>
<comment type="caution">
    <text evidence="1">The sequence shown here is derived from an EMBL/GenBank/DDBJ whole genome shotgun (WGS) entry which is preliminary data.</text>
</comment>
<sequence>MANGSNREEAERWLITAEKVLSARDFHGARTFAIRARESDPRFDAPNHVLAVADTIIAAEPIINTVNGNQVHDWYAILQLARFTQSSELIATQFRKLALLLSPERNRLPYSDLCFKLVTDAWSVLSNPSRKIMYDTELQLSQFGERPRQTQMPPPISPPQPIQTEPTRPIQAESTHPLHAEAVRPSPVEPARPILVEEPARSVQAEPVRPAQAEPARPAQAEPTRPSDTESEIPSFWTACPFCYVLHEYAKVYEDCTLRCVNCKRAFHGVPIAPPPVTLNDTYFCCWGFFPIGCSGDGKQKGGNQSTWRPISAMFPCPTPGNGKSNQVKKTYKRAPVLYDEVFISDSESGPSEGSDDDWGNPRRKKGKIVKGKAKGNENKKRVGRSPGGAKKGTQNQNQTQTQNRSVGETAEGMLGTSSGGGQRVLRSSGKKQMGNGLDLNVEFSNELDDSVAPRVNHVNGEEDNIDGVGFFEGLDEFLSSLPILNNVVKDDKVKSA</sequence>
<accession>A0ACC0X5Z7</accession>
<dbReference type="Proteomes" id="UP001163603">
    <property type="component" value="Chromosome 14"/>
</dbReference>
<organism evidence="1 2">
    <name type="scientific">Pistacia integerrima</name>
    <dbReference type="NCBI Taxonomy" id="434235"/>
    <lineage>
        <taxon>Eukaryota</taxon>
        <taxon>Viridiplantae</taxon>
        <taxon>Streptophyta</taxon>
        <taxon>Embryophyta</taxon>
        <taxon>Tracheophyta</taxon>
        <taxon>Spermatophyta</taxon>
        <taxon>Magnoliopsida</taxon>
        <taxon>eudicotyledons</taxon>
        <taxon>Gunneridae</taxon>
        <taxon>Pentapetalae</taxon>
        <taxon>rosids</taxon>
        <taxon>malvids</taxon>
        <taxon>Sapindales</taxon>
        <taxon>Anacardiaceae</taxon>
        <taxon>Pistacia</taxon>
    </lineage>
</organism>
<reference evidence="2" key="1">
    <citation type="journal article" date="2023" name="G3 (Bethesda)">
        <title>Genome assembly and association tests identify interacting loci associated with vigor, precocity, and sex in interspecific pistachio rootstocks.</title>
        <authorList>
            <person name="Palmer W."/>
            <person name="Jacygrad E."/>
            <person name="Sagayaradj S."/>
            <person name="Cavanaugh K."/>
            <person name="Han R."/>
            <person name="Bertier L."/>
            <person name="Beede B."/>
            <person name="Kafkas S."/>
            <person name="Golino D."/>
            <person name="Preece J."/>
            <person name="Michelmore R."/>
        </authorList>
    </citation>
    <scope>NUCLEOTIDE SEQUENCE [LARGE SCALE GENOMIC DNA]</scope>
</reference>
<name>A0ACC0X5Z7_9ROSI</name>
<evidence type="ECO:0000313" key="1">
    <source>
        <dbReference type="EMBL" id="KAJ0010228.1"/>
    </source>
</evidence>
<protein>
    <submittedName>
        <fullName evidence="1">Uncharacterized protein</fullName>
    </submittedName>
</protein>
<proteinExistence type="predicted"/>
<keyword evidence="2" id="KW-1185">Reference proteome</keyword>